<name>A0A2X0KS95_9BASI</name>
<gene>
    <name evidence="3" type="ORF">BZ3500_MVSOF-1268-A1-R1_CHR11-3G03601</name>
</gene>
<evidence type="ECO:0000313" key="3">
    <source>
        <dbReference type="EMBL" id="SCZ95098.1"/>
    </source>
</evidence>
<sequence>MVKVNVKEKGPRWIYPSLAFSIICLLLARTPSRRFTENSSRWGTQSYQDVMACVVKYGKPSLFITVTCDPEWPEIKAAPGAEME</sequence>
<dbReference type="OrthoDB" id="3366231at2759"/>
<evidence type="ECO:0000256" key="1">
    <source>
        <dbReference type="SAM" id="Phobius"/>
    </source>
</evidence>
<keyword evidence="1" id="KW-0472">Membrane</keyword>
<feature type="domain" description="Helitron helicase-like" evidence="2">
    <location>
        <begin position="37"/>
        <end position="77"/>
    </location>
</feature>
<keyword evidence="1" id="KW-1133">Transmembrane helix</keyword>
<feature type="transmembrane region" description="Helical" evidence="1">
    <location>
        <begin position="12"/>
        <end position="28"/>
    </location>
</feature>
<dbReference type="InterPro" id="IPR025476">
    <property type="entry name" value="Helitron_helicase-like"/>
</dbReference>
<dbReference type="STRING" id="289078.A0A2X0KS95"/>
<accession>A0A2X0KS95</accession>
<organism evidence="3 4">
    <name type="scientific">Microbotryum saponariae</name>
    <dbReference type="NCBI Taxonomy" id="289078"/>
    <lineage>
        <taxon>Eukaryota</taxon>
        <taxon>Fungi</taxon>
        <taxon>Dikarya</taxon>
        <taxon>Basidiomycota</taxon>
        <taxon>Pucciniomycotina</taxon>
        <taxon>Microbotryomycetes</taxon>
        <taxon>Microbotryales</taxon>
        <taxon>Microbotryaceae</taxon>
        <taxon>Microbotryum</taxon>
    </lineage>
</organism>
<keyword evidence="1" id="KW-0812">Transmembrane</keyword>
<evidence type="ECO:0000313" key="4">
    <source>
        <dbReference type="Proteomes" id="UP000249723"/>
    </source>
</evidence>
<proteinExistence type="predicted"/>
<protein>
    <submittedName>
        <fullName evidence="3">BZ3500_MvSof-1268-A1-R1_Chr11-3g03601 protein</fullName>
    </submittedName>
</protein>
<dbReference type="Proteomes" id="UP000249723">
    <property type="component" value="Unassembled WGS sequence"/>
</dbReference>
<dbReference type="AlphaFoldDB" id="A0A2X0KS95"/>
<evidence type="ECO:0000259" key="2">
    <source>
        <dbReference type="Pfam" id="PF14214"/>
    </source>
</evidence>
<dbReference type="EMBL" id="FMWP01000060">
    <property type="protein sequence ID" value="SCZ95098.1"/>
    <property type="molecule type" value="Genomic_DNA"/>
</dbReference>
<keyword evidence="4" id="KW-1185">Reference proteome</keyword>
<reference evidence="4" key="1">
    <citation type="submission" date="2016-10" db="EMBL/GenBank/DDBJ databases">
        <authorList>
            <person name="Jeantristanb JTB J.-T."/>
            <person name="Ricardo R."/>
        </authorList>
    </citation>
    <scope>NUCLEOTIDE SEQUENCE [LARGE SCALE GENOMIC DNA]</scope>
</reference>
<dbReference type="Pfam" id="PF14214">
    <property type="entry name" value="Helitron_like_N"/>
    <property type="match status" value="1"/>
</dbReference>